<dbReference type="AlphaFoldDB" id="A0A7Z1AVQ8"/>
<name>A0A7Z1AVQ8_9PSEU</name>
<accession>A0A7Z1AVQ8</accession>
<gene>
    <name evidence="1" type="ORF">BLA60_35805</name>
</gene>
<evidence type="ECO:0000313" key="2">
    <source>
        <dbReference type="Proteomes" id="UP000185696"/>
    </source>
</evidence>
<dbReference type="Proteomes" id="UP000185696">
    <property type="component" value="Unassembled WGS sequence"/>
</dbReference>
<keyword evidence="2" id="KW-1185">Reference proteome</keyword>
<comment type="caution">
    <text evidence="1">The sequence shown here is derived from an EMBL/GenBank/DDBJ whole genome shotgun (WGS) entry which is preliminary data.</text>
</comment>
<sequence>MAPPKPPPAKPPVKPVNPFAKLPIKQRMDALNNVTDQALAKTLVDKFGKSYDEAYKIVRVLRNIEGVAAPGGSIQIGGRSYASGDLLHASHELWKEHGGNA</sequence>
<protein>
    <submittedName>
        <fullName evidence="1">Uncharacterized protein</fullName>
    </submittedName>
</protein>
<dbReference type="EMBL" id="MSIF01000027">
    <property type="protein sequence ID" value="OLF05637.1"/>
    <property type="molecule type" value="Genomic_DNA"/>
</dbReference>
<organism evidence="1 2">
    <name type="scientific">Actinophytocola xinjiangensis</name>
    <dbReference type="NCBI Taxonomy" id="485602"/>
    <lineage>
        <taxon>Bacteria</taxon>
        <taxon>Bacillati</taxon>
        <taxon>Actinomycetota</taxon>
        <taxon>Actinomycetes</taxon>
        <taxon>Pseudonocardiales</taxon>
        <taxon>Pseudonocardiaceae</taxon>
    </lineage>
</organism>
<evidence type="ECO:0000313" key="1">
    <source>
        <dbReference type="EMBL" id="OLF05637.1"/>
    </source>
</evidence>
<proteinExistence type="predicted"/>
<reference evidence="1 2" key="1">
    <citation type="submission" date="2016-12" db="EMBL/GenBank/DDBJ databases">
        <title>The draft genome sequence of Actinophytocola xinjiangensis.</title>
        <authorList>
            <person name="Wang W."/>
            <person name="Yuan L."/>
        </authorList>
    </citation>
    <scope>NUCLEOTIDE SEQUENCE [LARGE SCALE GENOMIC DNA]</scope>
    <source>
        <strain evidence="1 2">CGMCC 4.4663</strain>
    </source>
</reference>